<evidence type="ECO:0000313" key="3">
    <source>
        <dbReference type="EMBL" id="TFY60149.1"/>
    </source>
</evidence>
<dbReference type="SUPFAM" id="SSF50129">
    <property type="entry name" value="GroES-like"/>
    <property type="match status" value="1"/>
</dbReference>
<dbReference type="InterPro" id="IPR045010">
    <property type="entry name" value="MDR_fam"/>
</dbReference>
<sequence>MSPSSYSHLVYVERPKGLINSNTFRVEEVPFDLKPAADEVVIKIVWLSIDPAMRIWLSDDAGPFRPLQIGETMGGIGVGTVVGAGEDSGFAVGNHVSGYVGTTEYSKMKAKELTKVECVFVGQGGNHIIDGIIDLAKVKAGETVVVSGAAGAIGSLVCQLAKDKGAKVYGIAGSAEKCRYLEEELGIAKALNYKAATFQEDFVREVGAFDVYFDNVGGGMLDFLLTRMNLHARVILCGAMSTYASEPVPLKNHRDIFYKRATMQGFSLIDQGDRMPDAMKYLGDRVAQGVLKSTYHILEGIKETPMAINMLFAGENNGKLVIKVSRD</sequence>
<evidence type="ECO:0000313" key="4">
    <source>
        <dbReference type="Proteomes" id="UP000298390"/>
    </source>
</evidence>
<evidence type="ECO:0000259" key="2">
    <source>
        <dbReference type="SMART" id="SM00829"/>
    </source>
</evidence>
<dbReference type="Proteomes" id="UP000298390">
    <property type="component" value="Unassembled WGS sequence"/>
</dbReference>
<dbReference type="InterPro" id="IPR013149">
    <property type="entry name" value="ADH-like_C"/>
</dbReference>
<dbReference type="InterPro" id="IPR041694">
    <property type="entry name" value="ADH_N_2"/>
</dbReference>
<dbReference type="Gene3D" id="3.90.180.10">
    <property type="entry name" value="Medium-chain alcohol dehydrogenases, catalytic domain"/>
    <property type="match status" value="1"/>
</dbReference>
<dbReference type="Pfam" id="PF16884">
    <property type="entry name" value="ADH_N_2"/>
    <property type="match status" value="1"/>
</dbReference>
<dbReference type="CDD" id="cd05288">
    <property type="entry name" value="PGDH"/>
    <property type="match status" value="1"/>
</dbReference>
<reference evidence="3 4" key="1">
    <citation type="submission" date="2019-01" db="EMBL/GenBank/DDBJ databases">
        <title>Genome sequencing of the rare red list fungi Fomitopsis rosea.</title>
        <authorList>
            <person name="Buettner E."/>
            <person name="Kellner H."/>
        </authorList>
    </citation>
    <scope>NUCLEOTIDE SEQUENCE [LARGE SCALE GENOMIC DNA]</scope>
    <source>
        <strain evidence="3 4">DSM 105464</strain>
    </source>
</reference>
<dbReference type="GO" id="GO:0016628">
    <property type="term" value="F:oxidoreductase activity, acting on the CH-CH group of donors, NAD or NADP as acceptor"/>
    <property type="evidence" value="ECO:0007669"/>
    <property type="project" value="InterPro"/>
</dbReference>
<organism evidence="3 4">
    <name type="scientific">Rhodofomes roseus</name>
    <dbReference type="NCBI Taxonomy" id="34475"/>
    <lineage>
        <taxon>Eukaryota</taxon>
        <taxon>Fungi</taxon>
        <taxon>Dikarya</taxon>
        <taxon>Basidiomycota</taxon>
        <taxon>Agaricomycotina</taxon>
        <taxon>Agaricomycetes</taxon>
        <taxon>Polyporales</taxon>
        <taxon>Rhodofomes</taxon>
    </lineage>
</organism>
<accession>A0A4Y9YGV1</accession>
<proteinExistence type="predicted"/>
<dbReference type="PANTHER" id="PTHR43205:SF42">
    <property type="entry name" value="ALCOHOL DEHYDROGENASE, ZINC-CONTAINING (AFU_ORTHOLOGUE AFUA_7G04530)"/>
    <property type="match status" value="1"/>
</dbReference>
<dbReference type="PANTHER" id="PTHR43205">
    <property type="entry name" value="PROSTAGLANDIN REDUCTASE"/>
    <property type="match status" value="1"/>
</dbReference>
<gene>
    <name evidence="3" type="ORF">EVJ58_g5334</name>
</gene>
<name>A0A4Y9YGV1_9APHY</name>
<comment type="caution">
    <text evidence="3">The sequence shown here is derived from an EMBL/GenBank/DDBJ whole genome shotgun (WGS) entry which is preliminary data.</text>
</comment>
<dbReference type="Gene3D" id="3.40.50.720">
    <property type="entry name" value="NAD(P)-binding Rossmann-like Domain"/>
    <property type="match status" value="1"/>
</dbReference>
<evidence type="ECO:0000256" key="1">
    <source>
        <dbReference type="ARBA" id="ARBA00023002"/>
    </source>
</evidence>
<dbReference type="Pfam" id="PF00107">
    <property type="entry name" value="ADH_zinc_N"/>
    <property type="match status" value="1"/>
</dbReference>
<dbReference type="AlphaFoldDB" id="A0A4Y9YGV1"/>
<dbReference type="EMBL" id="SEKV01000269">
    <property type="protein sequence ID" value="TFY60149.1"/>
    <property type="molecule type" value="Genomic_DNA"/>
</dbReference>
<protein>
    <recommendedName>
        <fullName evidence="2">Enoyl reductase (ER) domain-containing protein</fullName>
    </recommendedName>
</protein>
<dbReference type="SUPFAM" id="SSF51735">
    <property type="entry name" value="NAD(P)-binding Rossmann-fold domains"/>
    <property type="match status" value="1"/>
</dbReference>
<dbReference type="InterPro" id="IPR020843">
    <property type="entry name" value="ER"/>
</dbReference>
<dbReference type="InterPro" id="IPR011032">
    <property type="entry name" value="GroES-like_sf"/>
</dbReference>
<keyword evidence="1" id="KW-0560">Oxidoreductase</keyword>
<feature type="domain" description="Enoyl reductase (ER)" evidence="2">
    <location>
        <begin position="17"/>
        <end position="322"/>
    </location>
</feature>
<dbReference type="InterPro" id="IPR036291">
    <property type="entry name" value="NAD(P)-bd_dom_sf"/>
</dbReference>
<dbReference type="SMART" id="SM00829">
    <property type="entry name" value="PKS_ER"/>
    <property type="match status" value="1"/>
</dbReference>